<evidence type="ECO:0000313" key="10">
    <source>
        <dbReference type="EMBL" id="WDE98453.1"/>
    </source>
</evidence>
<evidence type="ECO:0000256" key="1">
    <source>
        <dbReference type="ARBA" id="ARBA00001275"/>
    </source>
</evidence>
<keyword evidence="7 9" id="KW-0119">Carbohydrate metabolism</keyword>
<reference evidence="10 11" key="1">
    <citation type="submission" date="2023-02" db="EMBL/GenBank/DDBJ databases">
        <title>Genome sequence of Lentisphaera profundi SAORIC-696.</title>
        <authorList>
            <person name="Kim e."/>
            <person name="Cho J.-C."/>
            <person name="Choi A."/>
            <person name="Kang I."/>
        </authorList>
    </citation>
    <scope>NUCLEOTIDE SEQUENCE [LARGE SCALE GENOMIC DNA]</scope>
    <source>
        <strain evidence="10 11">SAORIC-696</strain>
    </source>
</reference>
<evidence type="ECO:0000256" key="3">
    <source>
        <dbReference type="ARBA" id="ARBA00006047"/>
    </source>
</evidence>
<dbReference type="Proteomes" id="UP001214250">
    <property type="component" value="Chromosome 2"/>
</dbReference>
<comment type="function">
    <text evidence="9">Allosteric enzyme that catalyzes the rate-limiting step in glycogen catabolism, the phosphorolytic cleavage of glycogen to produce glucose-1-phosphate, and plays a central role in maintaining cellular and organismal glucose homeostasis.</text>
</comment>
<evidence type="ECO:0000256" key="8">
    <source>
        <dbReference type="ARBA" id="ARBA00025174"/>
    </source>
</evidence>
<name>A0ABY7VYW1_9BACT</name>
<comment type="function">
    <text evidence="8">Phosphorylase is an important allosteric enzyme in carbohydrate metabolism. Enzymes from different sources differ in their regulatory mechanisms and in their natural substrates. However, all known phosphorylases share catalytic and structural properties.</text>
</comment>
<keyword evidence="11" id="KW-1185">Reference proteome</keyword>
<dbReference type="CDD" id="cd04300">
    <property type="entry name" value="GT35_Glycogen_Phosphorylase"/>
    <property type="match status" value="1"/>
</dbReference>
<evidence type="ECO:0000256" key="5">
    <source>
        <dbReference type="ARBA" id="ARBA00022679"/>
    </source>
</evidence>
<dbReference type="EMBL" id="CP117812">
    <property type="protein sequence ID" value="WDE98453.1"/>
    <property type="molecule type" value="Genomic_DNA"/>
</dbReference>
<dbReference type="SUPFAM" id="SSF53756">
    <property type="entry name" value="UDP-Glycosyltransferase/glycogen phosphorylase"/>
    <property type="match status" value="1"/>
</dbReference>
<evidence type="ECO:0000256" key="7">
    <source>
        <dbReference type="ARBA" id="ARBA00023277"/>
    </source>
</evidence>
<protein>
    <recommendedName>
        <fullName evidence="9">Alpha-1,4 glucan phosphorylase</fullName>
        <ecNumber evidence="9">2.4.1.1</ecNumber>
    </recommendedName>
</protein>
<comment type="similarity">
    <text evidence="3 9">Belongs to the glycogen phosphorylase family.</text>
</comment>
<organism evidence="10 11">
    <name type="scientific">Lentisphaera profundi</name>
    <dbReference type="NCBI Taxonomy" id="1658616"/>
    <lineage>
        <taxon>Bacteria</taxon>
        <taxon>Pseudomonadati</taxon>
        <taxon>Lentisphaerota</taxon>
        <taxon>Lentisphaeria</taxon>
        <taxon>Lentisphaerales</taxon>
        <taxon>Lentisphaeraceae</taxon>
        <taxon>Lentisphaera</taxon>
    </lineage>
</organism>
<dbReference type="Pfam" id="PF00343">
    <property type="entry name" value="Phosphorylase"/>
    <property type="match status" value="1"/>
</dbReference>
<keyword evidence="4 9" id="KW-0328">Glycosyltransferase</keyword>
<sequence>MATKLTKTAIKKFKDAFQNRVEITLAKDLSECTKHDLYMALAYTVRDLQVEAWKKTNHKLSSKDAPKRMYYISLEFLMGRTLGNSLINCGFFDQADNALKDLGVELEDLLDEEMDAGLGNGGLGRLAACFLDSIASLNLPGSGSGIRYDYGIFRQKIDHGHQVEEPDNWLRYGNPWEVVRPERKRVIKFYGHVECYKDHAGKQWCTWLNTEDVLAMPYDTPIPGYSMDTVNTLRLWSARSIFGFNLTDFNQGDFINANIQKSLTENITKVLYPNDNNYEGKELRLKQQYFLAAATLGDMMEDFKELGLPIQDLPKKVVCQLNDTHPSIAVPELMRILMDDEGLEWDEAWGITRQVFAYTNHTLLAEALEKWSVALIENLLPRHMQIIYEINYHFLREVAQKYPGDNERQRDMSIIQEGGEKLVRMAYLAIAGSFSVNGVAAMHTELLKHDLVKDFYDLYPDKFNNKTNGITPRRWLRKCNPELSDLITSKIGDKWVTDLDELQKLIPFAEDKVFRKEIRAIKKNNKIRLAEYVKDLTGDELDVNSIFAVQVKRLHEYKRQLLNILHAIHLYQKIKANPKGHYTPRTIILAGKAAPGYFMAKLIIKMVNSVSAIVNNDPDVNKFLKVLFLPNYSVSMAEVLVPATDLSEQISTAGKEASGTGNMKFALNGALTVGTLDGANVEIKDAVGDDNIYIFGLDVDGITSLDQNGYNPHDYMPHGSHLANVLDLISSGFFCPEEPELFRPLVDSLTIGGDHYKLAADFEAYAAAEELVSNDFIKEDDWSKRAILNIANMGGFSSDRTIKQYAEEIWDIKPY</sequence>
<dbReference type="PROSITE" id="PS00102">
    <property type="entry name" value="PHOSPHORYLASE"/>
    <property type="match status" value="1"/>
</dbReference>
<gene>
    <name evidence="10" type="ORF">PQO03_21825</name>
</gene>
<proteinExistence type="inferred from homology"/>
<keyword evidence="6 9" id="KW-0663">Pyridoxal phosphate</keyword>
<dbReference type="RefSeq" id="WP_274153324.1">
    <property type="nucleotide sequence ID" value="NZ_CP117812.1"/>
</dbReference>
<accession>A0ABY7VYW1</accession>
<dbReference type="PIRSF" id="PIRSF000460">
    <property type="entry name" value="Pprylas_GlgP"/>
    <property type="match status" value="1"/>
</dbReference>
<keyword evidence="5 9" id="KW-0808">Transferase</keyword>
<dbReference type="PANTHER" id="PTHR11468:SF3">
    <property type="entry name" value="GLYCOGEN PHOSPHORYLASE, LIVER FORM"/>
    <property type="match status" value="1"/>
</dbReference>
<dbReference type="PANTHER" id="PTHR11468">
    <property type="entry name" value="GLYCOGEN PHOSPHORYLASE"/>
    <property type="match status" value="1"/>
</dbReference>
<comment type="cofactor">
    <cofactor evidence="2 9">
        <name>pyridoxal 5'-phosphate</name>
        <dbReference type="ChEBI" id="CHEBI:597326"/>
    </cofactor>
</comment>
<dbReference type="EC" id="2.4.1.1" evidence="9"/>
<evidence type="ECO:0000256" key="4">
    <source>
        <dbReference type="ARBA" id="ARBA00022676"/>
    </source>
</evidence>
<evidence type="ECO:0000256" key="2">
    <source>
        <dbReference type="ARBA" id="ARBA00001933"/>
    </source>
</evidence>
<dbReference type="InterPro" id="IPR035090">
    <property type="entry name" value="Pyridoxal_P_attach_site"/>
</dbReference>
<dbReference type="NCBIfam" id="TIGR02093">
    <property type="entry name" value="P_ylase"/>
    <property type="match status" value="1"/>
</dbReference>
<evidence type="ECO:0000256" key="9">
    <source>
        <dbReference type="RuleBase" id="RU000587"/>
    </source>
</evidence>
<evidence type="ECO:0000256" key="6">
    <source>
        <dbReference type="ARBA" id="ARBA00022898"/>
    </source>
</evidence>
<evidence type="ECO:0000313" key="11">
    <source>
        <dbReference type="Proteomes" id="UP001214250"/>
    </source>
</evidence>
<dbReference type="Gene3D" id="3.40.50.2000">
    <property type="entry name" value="Glycogen Phosphorylase B"/>
    <property type="match status" value="2"/>
</dbReference>
<dbReference type="InterPro" id="IPR011833">
    <property type="entry name" value="Glycg_phsphrylas"/>
</dbReference>
<dbReference type="InterPro" id="IPR000811">
    <property type="entry name" value="Glyco_trans_35"/>
</dbReference>
<comment type="catalytic activity">
    <reaction evidence="1 9">
        <text>[(1-&gt;4)-alpha-D-glucosyl](n) + phosphate = [(1-&gt;4)-alpha-D-glucosyl](n-1) + alpha-D-glucose 1-phosphate</text>
        <dbReference type="Rhea" id="RHEA:41732"/>
        <dbReference type="Rhea" id="RHEA-COMP:9584"/>
        <dbReference type="Rhea" id="RHEA-COMP:9586"/>
        <dbReference type="ChEBI" id="CHEBI:15444"/>
        <dbReference type="ChEBI" id="CHEBI:43474"/>
        <dbReference type="ChEBI" id="CHEBI:58601"/>
        <dbReference type="EC" id="2.4.1.1"/>
    </reaction>
</comment>